<keyword evidence="5" id="KW-0496">Mitochondrion</keyword>
<dbReference type="NCBIfam" id="TIGR00756">
    <property type="entry name" value="PPR"/>
    <property type="match status" value="1"/>
</dbReference>
<proteinExistence type="inferred from homology"/>
<evidence type="ECO:0000256" key="1">
    <source>
        <dbReference type="ARBA" id="ARBA00004173"/>
    </source>
</evidence>
<name>A0AAD8IZ29_9APIA</name>
<evidence type="ECO:0000256" key="6">
    <source>
        <dbReference type="PROSITE-ProRule" id="PRU00708"/>
    </source>
</evidence>
<dbReference type="AlphaFoldDB" id="A0AAD8IZ29"/>
<dbReference type="InterPro" id="IPR011990">
    <property type="entry name" value="TPR-like_helical_dom_sf"/>
</dbReference>
<dbReference type="GO" id="GO:0003729">
    <property type="term" value="F:mRNA binding"/>
    <property type="evidence" value="ECO:0007669"/>
    <property type="project" value="UniProtKB-ARBA"/>
</dbReference>
<keyword evidence="3" id="KW-0677">Repeat</keyword>
<comment type="subcellular location">
    <subcellularLocation>
        <location evidence="1">Mitochondrion</location>
    </subcellularLocation>
</comment>
<dbReference type="EMBL" id="JAUIZM010000003">
    <property type="protein sequence ID" value="KAK1393583.1"/>
    <property type="molecule type" value="Genomic_DNA"/>
</dbReference>
<accession>A0AAD8IZ29</accession>
<protein>
    <submittedName>
        <fullName evidence="8">Pentatricopeptide repeat-containing protein</fullName>
    </submittedName>
</protein>
<evidence type="ECO:0000256" key="3">
    <source>
        <dbReference type="ARBA" id="ARBA00022737"/>
    </source>
</evidence>
<reference evidence="8" key="2">
    <citation type="submission" date="2023-05" db="EMBL/GenBank/DDBJ databases">
        <authorList>
            <person name="Schelkunov M.I."/>
        </authorList>
    </citation>
    <scope>NUCLEOTIDE SEQUENCE</scope>
    <source>
        <strain evidence="8">Hsosn_3</strain>
        <tissue evidence="8">Leaf</tissue>
    </source>
</reference>
<evidence type="ECO:0000256" key="5">
    <source>
        <dbReference type="ARBA" id="ARBA00023128"/>
    </source>
</evidence>
<comment type="caution">
    <text evidence="8">The sequence shown here is derived from an EMBL/GenBank/DDBJ whole genome shotgun (WGS) entry which is preliminary data.</text>
</comment>
<evidence type="ECO:0000313" key="9">
    <source>
        <dbReference type="Proteomes" id="UP001237642"/>
    </source>
</evidence>
<dbReference type="GO" id="GO:0005739">
    <property type="term" value="C:mitochondrion"/>
    <property type="evidence" value="ECO:0007669"/>
    <property type="project" value="UniProtKB-SubCell"/>
</dbReference>
<dbReference type="Pfam" id="PF13812">
    <property type="entry name" value="PPR_3"/>
    <property type="match status" value="2"/>
</dbReference>
<evidence type="ECO:0000256" key="7">
    <source>
        <dbReference type="SAM" id="MobiDB-lite"/>
    </source>
</evidence>
<feature type="region of interest" description="Disordered" evidence="7">
    <location>
        <begin position="102"/>
        <end position="128"/>
    </location>
</feature>
<dbReference type="InterPro" id="IPR002885">
    <property type="entry name" value="PPR_rpt"/>
</dbReference>
<dbReference type="Pfam" id="PF01535">
    <property type="entry name" value="PPR"/>
    <property type="match status" value="1"/>
</dbReference>
<evidence type="ECO:0000256" key="2">
    <source>
        <dbReference type="ARBA" id="ARBA00007626"/>
    </source>
</evidence>
<feature type="repeat" description="PPR" evidence="6">
    <location>
        <begin position="328"/>
        <end position="362"/>
    </location>
</feature>
<keyword evidence="9" id="KW-1185">Reference proteome</keyword>
<comment type="similarity">
    <text evidence="2">Belongs to the PPR family. P subfamily.</text>
</comment>
<dbReference type="Proteomes" id="UP001237642">
    <property type="component" value="Unassembled WGS sequence"/>
</dbReference>
<dbReference type="PANTHER" id="PTHR45717">
    <property type="entry name" value="OS12G0527900 PROTEIN"/>
    <property type="match status" value="1"/>
</dbReference>
<dbReference type="FunFam" id="1.25.40.10:FF:000394">
    <property type="entry name" value="Pentatricopeptide repeat-containing protein, mitochondrial"/>
    <property type="match status" value="1"/>
</dbReference>
<reference evidence="8" key="1">
    <citation type="submission" date="2023-02" db="EMBL/GenBank/DDBJ databases">
        <title>Genome of toxic invasive species Heracleum sosnowskyi carries increased number of genes despite the absence of recent whole-genome duplications.</title>
        <authorList>
            <person name="Schelkunov M."/>
            <person name="Shtratnikova V."/>
            <person name="Makarenko M."/>
            <person name="Klepikova A."/>
            <person name="Omelchenko D."/>
            <person name="Novikova G."/>
            <person name="Obukhova E."/>
            <person name="Bogdanov V."/>
            <person name="Penin A."/>
            <person name="Logacheva M."/>
        </authorList>
    </citation>
    <scope>NUCLEOTIDE SEQUENCE</scope>
    <source>
        <strain evidence="8">Hsosn_3</strain>
        <tissue evidence="8">Leaf</tissue>
    </source>
</reference>
<dbReference type="PROSITE" id="PS51375">
    <property type="entry name" value="PPR"/>
    <property type="match status" value="2"/>
</dbReference>
<dbReference type="Gene3D" id="1.25.40.10">
    <property type="entry name" value="Tetratricopeptide repeat domain"/>
    <property type="match status" value="2"/>
</dbReference>
<gene>
    <name evidence="8" type="ORF">POM88_012639</name>
</gene>
<evidence type="ECO:0000256" key="4">
    <source>
        <dbReference type="ARBA" id="ARBA00022946"/>
    </source>
</evidence>
<organism evidence="8 9">
    <name type="scientific">Heracleum sosnowskyi</name>
    <dbReference type="NCBI Taxonomy" id="360622"/>
    <lineage>
        <taxon>Eukaryota</taxon>
        <taxon>Viridiplantae</taxon>
        <taxon>Streptophyta</taxon>
        <taxon>Embryophyta</taxon>
        <taxon>Tracheophyta</taxon>
        <taxon>Spermatophyta</taxon>
        <taxon>Magnoliopsida</taxon>
        <taxon>eudicotyledons</taxon>
        <taxon>Gunneridae</taxon>
        <taxon>Pentapetalae</taxon>
        <taxon>asterids</taxon>
        <taxon>campanulids</taxon>
        <taxon>Apiales</taxon>
        <taxon>Apiaceae</taxon>
        <taxon>Apioideae</taxon>
        <taxon>apioid superclade</taxon>
        <taxon>Tordylieae</taxon>
        <taxon>Tordyliinae</taxon>
        <taxon>Heracleum</taxon>
    </lineage>
</organism>
<keyword evidence="4" id="KW-0809">Transit peptide</keyword>
<dbReference type="PANTHER" id="PTHR45717:SF15">
    <property type="entry name" value="AGL218WP"/>
    <property type="match status" value="1"/>
</dbReference>
<dbReference type="SUPFAM" id="SSF48452">
    <property type="entry name" value="TPR-like"/>
    <property type="match status" value="1"/>
</dbReference>
<feature type="repeat" description="PPR" evidence="6">
    <location>
        <begin position="465"/>
        <end position="499"/>
    </location>
</feature>
<evidence type="ECO:0000313" key="8">
    <source>
        <dbReference type="EMBL" id="KAK1393583.1"/>
    </source>
</evidence>
<sequence length="627" mass="71115">MWALRRSSISLKNRGITFGSFRAGCAKVEVASCYQESDAEIAGHAQVISDRFVCTRRYHQKQYESLEFYIGKRHLSSHAGMKSTEDEEDDLGDGFSELETSVGADENQARSVPRGSNDDLISDSELSHGGCDDEVAGLKKELELSDIDAKRSKKKFEQKRTSGQLFNAVISAPGLSIKSVLDKWIEDGNEVNKSDILMINLNLRKRKMYGRALQILEWSADRYEFSERDYASHLDLTAKVQGLIKAEQYIEEIPKAYRGEVVYRTYLANCVATQNVKKSEEVFNKMKDLGLPLTAFTCNQLLLLYKRTDKKKMADVLVHMENENVKPTVFTYNLLIDTKGLSRDITGMDQIVETMKEEGIEPINHTLNIMAKHYISAGFKDKAEAVAKEMEGGDLRDNRAACRYLLVLYSLLGKADEVARIWKLCQSDANSYEYVAAIEAFGRLKKIKEATEVFEQTRKRWPRSSVKVYSNLLKVYADNKMLTEGRDLVKQMAESGCVIGPLVWDSLVRLHVDAGEVEKADTILHKAIQQKQMKPLFNSFIAIMEQYSTKGDVHNAEKIFHRMRQAGYVARLQQFQILVKTYVNGKTPAYGMNQRMKADNIFPNLQLALMLVQVDPFKKTPASESLD</sequence>